<accession>A0A380G3U6</accession>
<sequence>MYINLIIIKITLTIIELQRYIKLKRIGCNKLENKTKIIFIVVFMIFMFVPFNVKAEEFVADDGIIEPQATDTSTMPGDILSQPSTEQATQSIVNFNNTDYYSDYFPNVESVIGKDERKKVNSFTASPIKENVAVRVEWKNANGSYTGYVASGVMVSKDTVLTAAHVVYDGGRKKFADKITVYSGLNGNISQGSAKGIKTYALKDYTSTLDSKYDLAAIKLDSDLGNKTGSLGITSSVAVGDTIASAGYPDDKTDRTNRNDLKYYMWQTTGKVINIDDHKVYYDTDTFRGQSGSGVWNVKNNKLVAIHTNGAATYNFGTRITPQNLDYIKYWIGTPVAHAYDKNVSISKEGQKLWGDLQFSKVRAETIGKLGKVYRAKYLYNHPDGNQYLSLYNEDGTWAGYSDIKNSVDVTAVSYKKSVVMTKKNYDLWSSFYFNTKKGKSDTYLNKPVYAKYIYTLGNGRQYYSLYDSEGGKWLGYVNINATK</sequence>
<protein>
    <recommendedName>
        <fullName evidence="6">Serine protease</fullName>
        <ecNumber evidence="6">3.4.21.-</ecNumber>
    </recommendedName>
</protein>
<keyword evidence="3" id="KW-0732">Signal</keyword>
<keyword evidence="9" id="KW-1185">Reference proteome</keyword>
<organism evidence="8 9">
    <name type="scientific">Staphylococcus intermedius NCTC 11048</name>
    <dbReference type="NCBI Taxonomy" id="1141106"/>
    <lineage>
        <taxon>Bacteria</taxon>
        <taxon>Bacillati</taxon>
        <taxon>Bacillota</taxon>
        <taxon>Bacilli</taxon>
        <taxon>Bacillales</taxon>
        <taxon>Staphylococcaceae</taxon>
        <taxon>Staphylococcus</taxon>
        <taxon>Staphylococcus intermedius group</taxon>
    </lineage>
</organism>
<evidence type="ECO:0000256" key="3">
    <source>
        <dbReference type="ARBA" id="ARBA00022729"/>
    </source>
</evidence>
<reference evidence="8 9" key="1">
    <citation type="submission" date="2018-06" db="EMBL/GenBank/DDBJ databases">
        <authorList>
            <consortium name="Pathogen Informatics"/>
            <person name="Doyle S."/>
        </authorList>
    </citation>
    <scope>NUCLEOTIDE SEQUENCE [LARGE SCALE GENOMIC DNA]</scope>
    <source>
        <strain evidence="9">NCTC 11048</strain>
    </source>
</reference>
<name>A0A380G3U6_STAIN</name>
<dbReference type="PANTHER" id="PTHR15462:SF8">
    <property type="entry name" value="SERINE PROTEASE"/>
    <property type="match status" value="1"/>
</dbReference>
<dbReference type="InterPro" id="IPR009003">
    <property type="entry name" value="Peptidase_S1_PA"/>
</dbReference>
<keyword evidence="4 6" id="KW-0378">Hydrolase</keyword>
<evidence type="ECO:0000256" key="6">
    <source>
        <dbReference type="RuleBase" id="RU004296"/>
    </source>
</evidence>
<dbReference type="Proteomes" id="UP000255549">
    <property type="component" value="Unassembled WGS sequence"/>
</dbReference>
<dbReference type="InterPro" id="IPR001254">
    <property type="entry name" value="Trypsin_dom"/>
</dbReference>
<gene>
    <name evidence="8" type="primary">mpr_1</name>
    <name evidence="8" type="ORF">NCTC11048_00426</name>
</gene>
<dbReference type="GO" id="GO:0006508">
    <property type="term" value="P:proteolysis"/>
    <property type="evidence" value="ECO:0007669"/>
    <property type="project" value="UniProtKB-KW"/>
</dbReference>
<proteinExistence type="inferred from homology"/>
<dbReference type="EC" id="3.4.21.-" evidence="6"/>
<evidence type="ECO:0000256" key="2">
    <source>
        <dbReference type="ARBA" id="ARBA00022670"/>
    </source>
</evidence>
<dbReference type="InterPro" id="IPR050966">
    <property type="entry name" value="Glutamyl_endopeptidase"/>
</dbReference>
<evidence type="ECO:0000313" key="8">
    <source>
        <dbReference type="EMBL" id="SUM45442.1"/>
    </source>
</evidence>
<dbReference type="InterPro" id="IPR008256">
    <property type="entry name" value="Peptidase_S1B"/>
</dbReference>
<dbReference type="GO" id="GO:0004252">
    <property type="term" value="F:serine-type endopeptidase activity"/>
    <property type="evidence" value="ECO:0007669"/>
    <property type="project" value="InterPro"/>
</dbReference>
<keyword evidence="5 6" id="KW-0720">Serine protease</keyword>
<keyword evidence="2 6" id="KW-0645">Protease</keyword>
<evidence type="ECO:0000313" key="9">
    <source>
        <dbReference type="Proteomes" id="UP000255549"/>
    </source>
</evidence>
<comment type="similarity">
    <text evidence="1 6">Belongs to the peptidase S1B family.</text>
</comment>
<dbReference type="SUPFAM" id="SSF50494">
    <property type="entry name" value="Trypsin-like serine proteases"/>
    <property type="match status" value="1"/>
</dbReference>
<dbReference type="STRING" id="1141106.GCA_000308095_02388"/>
<feature type="domain" description="Peptidase S1" evidence="7">
    <location>
        <begin position="141"/>
        <end position="313"/>
    </location>
</feature>
<evidence type="ECO:0000256" key="4">
    <source>
        <dbReference type="ARBA" id="ARBA00022801"/>
    </source>
</evidence>
<evidence type="ECO:0000256" key="1">
    <source>
        <dbReference type="ARBA" id="ARBA00008764"/>
    </source>
</evidence>
<dbReference type="RefSeq" id="WP_241522239.1">
    <property type="nucleotide sequence ID" value="NZ_PPQH01000016.1"/>
</dbReference>
<dbReference type="InterPro" id="IPR043504">
    <property type="entry name" value="Peptidase_S1_PA_chymotrypsin"/>
</dbReference>
<evidence type="ECO:0000256" key="5">
    <source>
        <dbReference type="ARBA" id="ARBA00022825"/>
    </source>
</evidence>
<dbReference type="Gene3D" id="2.40.10.10">
    <property type="entry name" value="Trypsin-like serine proteases"/>
    <property type="match status" value="2"/>
</dbReference>
<evidence type="ECO:0000259" key="7">
    <source>
        <dbReference type="Pfam" id="PF00089"/>
    </source>
</evidence>
<dbReference type="PANTHER" id="PTHR15462">
    <property type="entry name" value="SERINE PROTEASE"/>
    <property type="match status" value="1"/>
</dbReference>
<dbReference type="EMBL" id="UHDP01000003">
    <property type="protein sequence ID" value="SUM45442.1"/>
    <property type="molecule type" value="Genomic_DNA"/>
</dbReference>
<dbReference type="PRINTS" id="PR00839">
    <property type="entry name" value="V8PROTEASE"/>
</dbReference>
<dbReference type="Pfam" id="PF00089">
    <property type="entry name" value="Trypsin"/>
    <property type="match status" value="1"/>
</dbReference>
<dbReference type="AlphaFoldDB" id="A0A380G3U6"/>